<protein>
    <recommendedName>
        <fullName evidence="14">Protein TANC2</fullName>
    </recommendedName>
</protein>
<feature type="region of interest" description="Disordered" evidence="9">
    <location>
        <begin position="62"/>
        <end position="150"/>
    </location>
</feature>
<keyword evidence="5 8" id="KW-0040">ANK repeat</keyword>
<dbReference type="InterPro" id="IPR002110">
    <property type="entry name" value="Ankyrin_rpt"/>
</dbReference>
<proteinExistence type="inferred from homology"/>
<evidence type="ECO:0000256" key="9">
    <source>
        <dbReference type="SAM" id="MobiDB-lite"/>
    </source>
</evidence>
<keyword evidence="13" id="KW-1185">Reference proteome</keyword>
<evidence type="ECO:0000313" key="13">
    <source>
        <dbReference type="Proteomes" id="UP001162164"/>
    </source>
</evidence>
<name>A0ABQ9J330_9CUCU</name>
<evidence type="ECO:0000256" key="1">
    <source>
        <dbReference type="ARBA" id="ARBA00022553"/>
    </source>
</evidence>
<dbReference type="InterPro" id="IPR058056">
    <property type="entry name" value="WH_TANC1/2"/>
</dbReference>
<evidence type="ECO:0000259" key="11">
    <source>
        <dbReference type="Pfam" id="PF25521"/>
    </source>
</evidence>
<feature type="repeat" description="ANK" evidence="8">
    <location>
        <begin position="1066"/>
        <end position="1098"/>
    </location>
</feature>
<dbReference type="Pfam" id="PF25520">
    <property type="entry name" value="AAA_lid_TANC1"/>
    <property type="match status" value="1"/>
</dbReference>
<dbReference type="SMART" id="SM00248">
    <property type="entry name" value="ANK"/>
    <property type="match status" value="10"/>
</dbReference>
<keyword evidence="4" id="KW-0770">Synapse</keyword>
<keyword evidence="1" id="KW-0597">Phosphoprotein</keyword>
<feature type="repeat" description="ANK" evidence="8">
    <location>
        <begin position="1033"/>
        <end position="1065"/>
    </location>
</feature>
<organism evidence="12 13">
    <name type="scientific">Molorchus minor</name>
    <dbReference type="NCBI Taxonomy" id="1323400"/>
    <lineage>
        <taxon>Eukaryota</taxon>
        <taxon>Metazoa</taxon>
        <taxon>Ecdysozoa</taxon>
        <taxon>Arthropoda</taxon>
        <taxon>Hexapoda</taxon>
        <taxon>Insecta</taxon>
        <taxon>Pterygota</taxon>
        <taxon>Neoptera</taxon>
        <taxon>Endopterygota</taxon>
        <taxon>Coleoptera</taxon>
        <taxon>Polyphaga</taxon>
        <taxon>Cucujiformia</taxon>
        <taxon>Chrysomeloidea</taxon>
        <taxon>Cerambycidae</taxon>
        <taxon>Lamiinae</taxon>
        <taxon>Monochamini</taxon>
        <taxon>Molorchus</taxon>
    </lineage>
</organism>
<gene>
    <name evidence="12" type="ORF">NQ317_007856</name>
</gene>
<dbReference type="InterPro" id="IPR011990">
    <property type="entry name" value="TPR-like_helical_dom_sf"/>
</dbReference>
<dbReference type="Gene3D" id="1.25.40.20">
    <property type="entry name" value="Ankyrin repeat-containing domain"/>
    <property type="match status" value="3"/>
</dbReference>
<keyword evidence="2" id="KW-0677">Repeat</keyword>
<dbReference type="InterPro" id="IPR036770">
    <property type="entry name" value="Ankyrin_rpt-contain_sf"/>
</dbReference>
<dbReference type="PANTHER" id="PTHR24166:SF55">
    <property type="entry name" value="ROLLING PEBBLES, ISOFORM B"/>
    <property type="match status" value="1"/>
</dbReference>
<dbReference type="Gene3D" id="3.40.50.300">
    <property type="entry name" value="P-loop containing nucleotide triphosphate hydrolases"/>
    <property type="match status" value="1"/>
</dbReference>
<dbReference type="Pfam" id="PF13637">
    <property type="entry name" value="Ank_4"/>
    <property type="match status" value="1"/>
</dbReference>
<feature type="domain" description="TANC1/2-like AAA+ ATPase lid" evidence="10">
    <location>
        <begin position="538"/>
        <end position="637"/>
    </location>
</feature>
<dbReference type="Gene3D" id="1.25.40.10">
    <property type="entry name" value="Tetratricopeptide repeat domain"/>
    <property type="match status" value="1"/>
</dbReference>
<keyword evidence="3" id="KW-0802">TPR repeat</keyword>
<evidence type="ECO:0000256" key="5">
    <source>
        <dbReference type="ARBA" id="ARBA00023043"/>
    </source>
</evidence>
<feature type="repeat" description="ANK" evidence="8">
    <location>
        <begin position="861"/>
        <end position="893"/>
    </location>
</feature>
<evidence type="ECO:0000256" key="4">
    <source>
        <dbReference type="ARBA" id="ARBA00023018"/>
    </source>
</evidence>
<feature type="domain" description="TANC1/2-like winged helix" evidence="11">
    <location>
        <begin position="639"/>
        <end position="792"/>
    </location>
</feature>
<evidence type="ECO:0000259" key="10">
    <source>
        <dbReference type="Pfam" id="PF25520"/>
    </source>
</evidence>
<feature type="repeat" description="ANK" evidence="8">
    <location>
        <begin position="967"/>
        <end position="999"/>
    </location>
</feature>
<comment type="subcellular location">
    <subcellularLocation>
        <location evidence="6">Postsynapse</location>
    </subcellularLocation>
</comment>
<sequence>MRFPIASDGPIKHDIGCNGLRGSEITLYGETPQIQIEKADKMQPRTKVKTNGHFTTFMQSRQDLSSSGVEVGHPEKLPKTRPTNPRTRIEQGVMTQSCPTPPQSRRKFFLSPKALRSPFVSRNPRQQGDAALSDDEATLKPASHAKSSENDMYMRLGLLLGDGARRSKRTQGRNHESCSSLASYETSAMLSTNTSPVSTLTGSSEDQHRTNPSSDSVASLMSMSMSGQSNCSSSPVSRRHSVTTAQSGQVEDLNMFKNRRTCIRRSARAGTVKGPIDPKIRFAQYRTPQLTFKPLFFEVPLQEPDPLFLGRHWLIKEIEDIIASSSPGVLLTGNPGTGKTALILQLVEYSCFGRRKEPVYQSIHSPDRSRSPQSIYYQIDLVSERIRQLAGSIVAYHFCQADNNNTCLVPDFIHSLAAQLCQAPQLVAYREHLLSEQHLQSVLSLKECIANPDIAFTRGILEPLASLRRVGKIDNINCIILVDALCDAEYHRPDHGDTLTTFLVKHMPSFPTWLKIIATVRTQLLEVTKQLPYTRISLDNFQANENIQKDILGYINFRLQNSPSIQSNITSSTSGKLESGSVSQHKFSQHLLNLSQGSFLFAKLTLDLLERGQLVAKSSGYKVLPVTLAQIYLLHFNLRFPTIRSFEKVTHILSVCLSALYPLTLLEIYYSVNSLLVDNFLPWNEFLQRFKLLSGFLVKRLDNTYMFFHPSFREWLIRRDDNEATKFLCDLRSGHAGIAFRLSRVQAPLDPEKTLELGHHILKAHVYRNMSLPTISSRDLQAHWVSESSDNVSAAVCHLRNMYSPNVKVSRLLLLAGASPNYITDFLGNAPVLCMYANEGIVPMVSLLLEFGADVELANSQGCTALSLASAKGHCDVVRQLIAAGASPGHADTAGYCPLVHAARNGCLNVVGYLLACDWITKAPEDVELVEAAQQALVAAAGQGHTEIVEYLLDMAEVNADIPDTITGETALTVAAANGCHAVCSALINRGASISITNKKEMAPLLLAVKEGHWAVAERLIQNYAAIEQCDTVGRSPLMLASAEGHLGLMELLLDRGADLNKEDREGLTSLCWACLRGKLQVAQILIERGANINHTDKTGRTPLDLAAFQGNQALVQFLLDRGAVIEHVDMNGMRPLDRAIGCRNIQVVQCFLKKGAKLGPATWAMAAGKPEIMLILLNKLLEDGNILYRKSRLREAAHRYQYALKKFPSDDQGEHNKAFHQLQINFLLNYSRCKRKLNEPQEAIDLANEVLEMKSESYEAYYARAKAKLDLRLFDSALHDVKEAQKRAPSQHAEVRKVLGYLLEEISNKMSSTARILTNRDLAVSVDTLHE</sequence>
<dbReference type="PANTHER" id="PTHR24166">
    <property type="entry name" value="ROLLING PEBBLES, ISOFORM B"/>
    <property type="match status" value="1"/>
</dbReference>
<evidence type="ECO:0000256" key="8">
    <source>
        <dbReference type="PROSITE-ProRule" id="PRU00023"/>
    </source>
</evidence>
<dbReference type="SUPFAM" id="SSF52540">
    <property type="entry name" value="P-loop containing nucleoside triphosphate hydrolases"/>
    <property type="match status" value="1"/>
</dbReference>
<feature type="repeat" description="ANK" evidence="8">
    <location>
        <begin position="1099"/>
        <end position="1131"/>
    </location>
</feature>
<evidence type="ECO:0000313" key="12">
    <source>
        <dbReference type="EMBL" id="KAJ8972080.1"/>
    </source>
</evidence>
<evidence type="ECO:0000256" key="7">
    <source>
        <dbReference type="ARBA" id="ARBA00038259"/>
    </source>
</evidence>
<feature type="region of interest" description="Disordered" evidence="9">
    <location>
        <begin position="187"/>
        <end position="218"/>
    </location>
</feature>
<reference evidence="12" key="1">
    <citation type="journal article" date="2023" name="Insect Mol. Biol.">
        <title>Genome sequencing provides insights into the evolution of gene families encoding plant cell wall-degrading enzymes in longhorned beetles.</title>
        <authorList>
            <person name="Shin N.R."/>
            <person name="Okamura Y."/>
            <person name="Kirsch R."/>
            <person name="Pauchet Y."/>
        </authorList>
    </citation>
    <scope>NUCLEOTIDE SEQUENCE</scope>
    <source>
        <strain evidence="12">MMC_N1</strain>
    </source>
</reference>
<comment type="caution">
    <text evidence="12">The sequence shown here is derived from an EMBL/GenBank/DDBJ whole genome shotgun (WGS) entry which is preliminary data.</text>
</comment>
<dbReference type="EMBL" id="JAPWTJ010001391">
    <property type="protein sequence ID" value="KAJ8972080.1"/>
    <property type="molecule type" value="Genomic_DNA"/>
</dbReference>
<evidence type="ECO:0008006" key="14">
    <source>
        <dbReference type="Google" id="ProtNLM"/>
    </source>
</evidence>
<dbReference type="InterPro" id="IPR027417">
    <property type="entry name" value="P-loop_NTPase"/>
</dbReference>
<comment type="similarity">
    <text evidence="7">Belongs to the TANC family.</text>
</comment>
<dbReference type="Pfam" id="PF12796">
    <property type="entry name" value="Ank_2"/>
    <property type="match status" value="3"/>
</dbReference>
<evidence type="ECO:0000256" key="2">
    <source>
        <dbReference type="ARBA" id="ARBA00022737"/>
    </source>
</evidence>
<dbReference type="SUPFAM" id="SSF48403">
    <property type="entry name" value="Ankyrin repeat"/>
    <property type="match status" value="1"/>
</dbReference>
<dbReference type="Pfam" id="PF25521">
    <property type="entry name" value="WHD_TANC1"/>
    <property type="match status" value="1"/>
</dbReference>
<accession>A0ABQ9J330</accession>
<dbReference type="SUPFAM" id="SSF48452">
    <property type="entry name" value="TPR-like"/>
    <property type="match status" value="1"/>
</dbReference>
<evidence type="ECO:0000256" key="3">
    <source>
        <dbReference type="ARBA" id="ARBA00022803"/>
    </source>
</evidence>
<dbReference type="Proteomes" id="UP001162164">
    <property type="component" value="Unassembled WGS sequence"/>
</dbReference>
<feature type="compositionally biased region" description="Polar residues" evidence="9">
    <location>
        <begin position="187"/>
        <end position="204"/>
    </location>
</feature>
<dbReference type="SMART" id="SM00028">
    <property type="entry name" value="TPR"/>
    <property type="match status" value="3"/>
</dbReference>
<dbReference type="InterPro" id="IPR050889">
    <property type="entry name" value="Dendritic_Spine_Reg/Scaffold"/>
</dbReference>
<evidence type="ECO:0000256" key="6">
    <source>
        <dbReference type="ARBA" id="ARBA00034110"/>
    </source>
</evidence>
<dbReference type="PROSITE" id="PS50088">
    <property type="entry name" value="ANK_REPEAT"/>
    <property type="match status" value="5"/>
</dbReference>
<dbReference type="InterPro" id="IPR019734">
    <property type="entry name" value="TPR_rpt"/>
</dbReference>
<dbReference type="PRINTS" id="PR01415">
    <property type="entry name" value="ANKYRIN"/>
</dbReference>
<dbReference type="PROSITE" id="PS50297">
    <property type="entry name" value="ANK_REP_REGION"/>
    <property type="match status" value="5"/>
</dbReference>
<dbReference type="InterPro" id="IPR058018">
    <property type="entry name" value="AAA_lid_TANC1/2"/>
</dbReference>